<dbReference type="PROSITE" id="PS50977">
    <property type="entry name" value="HTH_TETR_2"/>
    <property type="match status" value="1"/>
</dbReference>
<evidence type="ECO:0000313" key="5">
    <source>
        <dbReference type="Proteomes" id="UP001519271"/>
    </source>
</evidence>
<dbReference type="RefSeq" id="WP_209457847.1">
    <property type="nucleotide sequence ID" value="NZ_JAGGKC010000001.1"/>
</dbReference>
<dbReference type="PRINTS" id="PR00455">
    <property type="entry name" value="HTHTETR"/>
</dbReference>
<proteinExistence type="predicted"/>
<feature type="domain" description="HTH tetR-type" evidence="3">
    <location>
        <begin position="3"/>
        <end position="63"/>
    </location>
</feature>
<gene>
    <name evidence="4" type="ORF">J2Z34_000061</name>
</gene>
<evidence type="ECO:0000256" key="2">
    <source>
        <dbReference type="PROSITE-ProRule" id="PRU00335"/>
    </source>
</evidence>
<evidence type="ECO:0000259" key="3">
    <source>
        <dbReference type="PROSITE" id="PS50977"/>
    </source>
</evidence>
<evidence type="ECO:0000256" key="1">
    <source>
        <dbReference type="ARBA" id="ARBA00023125"/>
    </source>
</evidence>
<dbReference type="Proteomes" id="UP001519271">
    <property type="component" value="Unassembled WGS sequence"/>
</dbReference>
<evidence type="ECO:0000313" key="4">
    <source>
        <dbReference type="EMBL" id="MBP1917598.1"/>
    </source>
</evidence>
<dbReference type="Gene3D" id="1.10.357.10">
    <property type="entry name" value="Tetracycline Repressor, domain 2"/>
    <property type="match status" value="1"/>
</dbReference>
<name>A0ABS4FZ68_9CLOT</name>
<reference evidence="4 5" key="1">
    <citation type="submission" date="2021-03" db="EMBL/GenBank/DDBJ databases">
        <title>Genomic Encyclopedia of Type Strains, Phase IV (KMG-IV): sequencing the most valuable type-strain genomes for metagenomic binning, comparative biology and taxonomic classification.</title>
        <authorList>
            <person name="Goeker M."/>
        </authorList>
    </citation>
    <scope>NUCLEOTIDE SEQUENCE [LARGE SCALE GENOMIC DNA]</scope>
    <source>
        <strain evidence="4 5">DSM 6139</strain>
    </source>
</reference>
<protein>
    <submittedName>
        <fullName evidence="4">AcrR family transcriptional regulator</fullName>
    </submittedName>
</protein>
<dbReference type="Pfam" id="PF00440">
    <property type="entry name" value="TetR_N"/>
    <property type="match status" value="1"/>
</dbReference>
<dbReference type="InterPro" id="IPR009057">
    <property type="entry name" value="Homeodomain-like_sf"/>
</dbReference>
<dbReference type="InterPro" id="IPR001647">
    <property type="entry name" value="HTH_TetR"/>
</dbReference>
<keyword evidence="1 2" id="KW-0238">DNA-binding</keyword>
<feature type="DNA-binding region" description="H-T-H motif" evidence="2">
    <location>
        <begin position="26"/>
        <end position="45"/>
    </location>
</feature>
<comment type="caution">
    <text evidence="4">The sequence shown here is derived from an EMBL/GenBank/DDBJ whole genome shotgun (WGS) entry which is preliminary data.</text>
</comment>
<keyword evidence="5" id="KW-1185">Reference proteome</keyword>
<dbReference type="SUPFAM" id="SSF46689">
    <property type="entry name" value="Homeodomain-like"/>
    <property type="match status" value="1"/>
</dbReference>
<dbReference type="PANTHER" id="PTHR43479">
    <property type="entry name" value="ACREF/ENVCD OPERON REPRESSOR-RELATED"/>
    <property type="match status" value="1"/>
</dbReference>
<dbReference type="InterPro" id="IPR050624">
    <property type="entry name" value="HTH-type_Tx_Regulator"/>
</dbReference>
<dbReference type="EMBL" id="JAGGKC010000001">
    <property type="protein sequence ID" value="MBP1917598.1"/>
    <property type="molecule type" value="Genomic_DNA"/>
</dbReference>
<sequence length="197" mass="23325">MRRSLQDQIEEAALLLFSRQGFNETSTFEIAKAANVSEATIFRMFKTKHDLYINVLDKYGRKADLSYNSIFHKLSFENLESDLKVIVESFYRFYFDNIHITRIYISNAIQFSEIKGFNYLSFPQLREFLEGYLKEMNIRGKISEELIIRVSDLVMSFMVKDVAFLTTFSKVEVLDEKILSHLEEKWQKRLLLLNLML</sequence>
<organism evidence="4 5">
    <name type="scientific">Youngiibacter multivorans</name>
    <dbReference type="NCBI Taxonomy" id="937251"/>
    <lineage>
        <taxon>Bacteria</taxon>
        <taxon>Bacillati</taxon>
        <taxon>Bacillota</taxon>
        <taxon>Clostridia</taxon>
        <taxon>Eubacteriales</taxon>
        <taxon>Clostridiaceae</taxon>
        <taxon>Youngiibacter</taxon>
    </lineage>
</organism>
<dbReference type="PANTHER" id="PTHR43479:SF11">
    <property type="entry name" value="ACREF_ENVCD OPERON REPRESSOR-RELATED"/>
    <property type="match status" value="1"/>
</dbReference>
<accession>A0ABS4FZ68</accession>